<dbReference type="AlphaFoldDB" id="S7PU40"/>
<gene>
    <name evidence="2" type="ORF">GLOTRDRAFT_112617</name>
</gene>
<sequence>MASNAKDSQQDQQQSNLLPQYGFGPELSFEKLVEQNPFLFRVYTPRPLGPFFDATDAYFLGESFQGEDDQSIPDLNLLPRSRSVKESIFAATYADAVRHLDWTTKSTSPFVSTSFSFAWAVWEACRRYKLNVKHDVHIAVIDARALVGRAVTAIELLRNGSAKERHSDHWKFYRFATESQDVLVYGYIPGSAVLSSIPLVSILDSLPSYFLRPVPDTSLNKDISALSRLTWEYTQKKSTYRHFCKQMSENFLRMNPECRLRDTTAGSIRLAVRLLRT</sequence>
<keyword evidence="3" id="KW-1185">Reference proteome</keyword>
<accession>S7PU40</accession>
<evidence type="ECO:0000259" key="1">
    <source>
        <dbReference type="Pfam" id="PF24494"/>
    </source>
</evidence>
<reference evidence="2 3" key="1">
    <citation type="journal article" date="2012" name="Science">
        <title>The Paleozoic origin of enzymatic lignin decomposition reconstructed from 31 fungal genomes.</title>
        <authorList>
            <person name="Floudas D."/>
            <person name="Binder M."/>
            <person name="Riley R."/>
            <person name="Barry K."/>
            <person name="Blanchette R.A."/>
            <person name="Henrissat B."/>
            <person name="Martinez A.T."/>
            <person name="Otillar R."/>
            <person name="Spatafora J.W."/>
            <person name="Yadav J.S."/>
            <person name="Aerts A."/>
            <person name="Benoit I."/>
            <person name="Boyd A."/>
            <person name="Carlson A."/>
            <person name="Copeland A."/>
            <person name="Coutinho P.M."/>
            <person name="de Vries R.P."/>
            <person name="Ferreira P."/>
            <person name="Findley K."/>
            <person name="Foster B."/>
            <person name="Gaskell J."/>
            <person name="Glotzer D."/>
            <person name="Gorecki P."/>
            <person name="Heitman J."/>
            <person name="Hesse C."/>
            <person name="Hori C."/>
            <person name="Igarashi K."/>
            <person name="Jurgens J.A."/>
            <person name="Kallen N."/>
            <person name="Kersten P."/>
            <person name="Kohler A."/>
            <person name="Kuees U."/>
            <person name="Kumar T.K.A."/>
            <person name="Kuo A."/>
            <person name="LaButti K."/>
            <person name="Larrondo L.F."/>
            <person name="Lindquist E."/>
            <person name="Ling A."/>
            <person name="Lombard V."/>
            <person name="Lucas S."/>
            <person name="Lundell T."/>
            <person name="Martin R."/>
            <person name="McLaughlin D.J."/>
            <person name="Morgenstern I."/>
            <person name="Morin E."/>
            <person name="Murat C."/>
            <person name="Nagy L.G."/>
            <person name="Nolan M."/>
            <person name="Ohm R.A."/>
            <person name="Patyshakuliyeva A."/>
            <person name="Rokas A."/>
            <person name="Ruiz-Duenas F.J."/>
            <person name="Sabat G."/>
            <person name="Salamov A."/>
            <person name="Samejima M."/>
            <person name="Schmutz J."/>
            <person name="Slot J.C."/>
            <person name="St John F."/>
            <person name="Stenlid J."/>
            <person name="Sun H."/>
            <person name="Sun S."/>
            <person name="Syed K."/>
            <person name="Tsang A."/>
            <person name="Wiebenga A."/>
            <person name="Young D."/>
            <person name="Pisabarro A."/>
            <person name="Eastwood D.C."/>
            <person name="Martin F."/>
            <person name="Cullen D."/>
            <person name="Grigoriev I.V."/>
            <person name="Hibbett D.S."/>
        </authorList>
    </citation>
    <scope>NUCLEOTIDE SEQUENCE [LARGE SCALE GENOMIC DNA]</scope>
    <source>
        <strain evidence="2 3">ATCC 11539</strain>
    </source>
</reference>
<dbReference type="EMBL" id="KB469313">
    <property type="protein sequence ID" value="EPQ50847.1"/>
    <property type="molecule type" value="Genomic_DNA"/>
</dbReference>
<dbReference type="HOGENOM" id="CLU_1006661_0_0_1"/>
<dbReference type="RefSeq" id="XP_007870731.1">
    <property type="nucleotide sequence ID" value="XM_007872540.1"/>
</dbReference>
<dbReference type="Pfam" id="PF24494">
    <property type="entry name" value="DUF7587"/>
    <property type="match status" value="1"/>
</dbReference>
<feature type="non-terminal residue" evidence="2">
    <location>
        <position position="277"/>
    </location>
</feature>
<evidence type="ECO:0000313" key="3">
    <source>
        <dbReference type="Proteomes" id="UP000030669"/>
    </source>
</evidence>
<protein>
    <recommendedName>
        <fullName evidence="1">DUF7587 domain-containing protein</fullName>
    </recommendedName>
</protein>
<feature type="domain" description="DUF7587" evidence="1">
    <location>
        <begin position="36"/>
        <end position="200"/>
    </location>
</feature>
<proteinExistence type="predicted"/>
<dbReference type="Proteomes" id="UP000030669">
    <property type="component" value="Unassembled WGS sequence"/>
</dbReference>
<dbReference type="eggNOG" id="ENOG502SI5P">
    <property type="taxonomic scope" value="Eukaryota"/>
</dbReference>
<dbReference type="OMA" id="WFRARCA"/>
<dbReference type="InterPro" id="IPR056009">
    <property type="entry name" value="DUF7587"/>
</dbReference>
<organism evidence="2 3">
    <name type="scientific">Gloeophyllum trabeum (strain ATCC 11539 / FP-39264 / Madison 617)</name>
    <name type="common">Brown rot fungus</name>
    <dbReference type="NCBI Taxonomy" id="670483"/>
    <lineage>
        <taxon>Eukaryota</taxon>
        <taxon>Fungi</taxon>
        <taxon>Dikarya</taxon>
        <taxon>Basidiomycota</taxon>
        <taxon>Agaricomycotina</taxon>
        <taxon>Agaricomycetes</taxon>
        <taxon>Gloeophyllales</taxon>
        <taxon>Gloeophyllaceae</taxon>
        <taxon>Gloeophyllum</taxon>
    </lineage>
</organism>
<evidence type="ECO:0000313" key="2">
    <source>
        <dbReference type="EMBL" id="EPQ50847.1"/>
    </source>
</evidence>
<name>S7PU40_GLOTA</name>
<dbReference type="KEGG" id="gtr:GLOTRDRAFT_112617"/>
<dbReference type="GeneID" id="19299577"/>
<dbReference type="STRING" id="670483.S7PU40"/>
<dbReference type="OrthoDB" id="3359845at2759"/>